<dbReference type="Proteomes" id="UP000003824">
    <property type="component" value="Unassembled WGS sequence"/>
</dbReference>
<sequence length="109" mass="11841">MPSMGRRPRSRAKSDCCRTTRLEITGTPKKFLSKSGGKMSSAEDERGLRSGNAGRLRPTSPRFIGLRIQAVEECVSTRSVNVSEGFFRSGTLRGRSLISQAALAIVPGR</sequence>
<evidence type="ECO:0000313" key="3">
    <source>
        <dbReference type="Proteomes" id="UP000003824"/>
    </source>
</evidence>
<feature type="region of interest" description="Disordered" evidence="1">
    <location>
        <begin position="28"/>
        <end position="59"/>
    </location>
</feature>
<dbReference type="EMBL" id="DS999641">
    <property type="protein sequence ID" value="EFE71570.2"/>
    <property type="molecule type" value="Genomic_DNA"/>
</dbReference>
<protein>
    <submittedName>
        <fullName evidence="2">Predicted protein</fullName>
    </submittedName>
</protein>
<gene>
    <name evidence="2" type="ORF">SSFG_06807</name>
</gene>
<dbReference type="AlphaFoldDB" id="D6A416"/>
<proteinExistence type="predicted"/>
<reference evidence="3" key="1">
    <citation type="submission" date="2008-12" db="EMBL/GenBank/DDBJ databases">
        <title>Annotation of Streptomyces ghanaensis ATCC 14672.</title>
        <authorList>
            <consortium name="The Broad Institute Genome Sequencing Platform"/>
            <consortium name="Broad Institute Microbial Sequencing Center"/>
            <person name="Fischbach M."/>
            <person name="Ward D."/>
            <person name="Young S."/>
            <person name="Kodira C.D."/>
            <person name="Zeng Q."/>
            <person name="Koehrsen M."/>
            <person name="Godfrey P."/>
            <person name="Alvarado L."/>
            <person name="Berlin A.M."/>
            <person name="Borenstein D."/>
            <person name="Chen Z."/>
            <person name="Engels R."/>
            <person name="Freedman E."/>
            <person name="Gellesch M."/>
            <person name="Goldberg J."/>
            <person name="Griggs A."/>
            <person name="Gujja S."/>
            <person name="Heiman D.I."/>
            <person name="Hepburn T.A."/>
            <person name="Howarth C."/>
            <person name="Jen D."/>
            <person name="Larson L."/>
            <person name="Lewis B."/>
            <person name="Mehta T."/>
            <person name="Park D."/>
            <person name="Pearson M."/>
            <person name="Roberts A."/>
            <person name="Saif S."/>
            <person name="Shea T.D."/>
            <person name="Shenoy N."/>
            <person name="Sisk P."/>
            <person name="Stolte C."/>
            <person name="Sykes S.N."/>
            <person name="Walk T."/>
            <person name="White J."/>
            <person name="Yandava C."/>
            <person name="Straight P."/>
            <person name="Clardy J."/>
            <person name="Hung D."/>
            <person name="Kolter R."/>
            <person name="Mekalanos J."/>
            <person name="Walker S."/>
            <person name="Walsh C.T."/>
            <person name="Wieland B.L.C."/>
            <person name="Ilzarbe M."/>
            <person name="Galagan J."/>
            <person name="Nusbaum C."/>
            <person name="Birren B."/>
        </authorList>
    </citation>
    <scope>NUCLEOTIDE SEQUENCE [LARGE SCALE GENOMIC DNA]</scope>
    <source>
        <strain evidence="3">ATCC 14672 / DSM 40746 / JCM 4963 / KCTC 9882 / NRRL B-12104 / FH 1290</strain>
    </source>
</reference>
<organism evidence="2 3">
    <name type="scientific">Streptomyces viridosporus (strain ATCC 14672 / DSM 40746 / JCM 4963 / KCTC 9882 / NRRL B-12104 / FH 1290)</name>
    <name type="common">Streptomyces ghanaensis</name>
    <dbReference type="NCBI Taxonomy" id="566461"/>
    <lineage>
        <taxon>Bacteria</taxon>
        <taxon>Bacillati</taxon>
        <taxon>Actinomycetota</taxon>
        <taxon>Actinomycetes</taxon>
        <taxon>Kitasatosporales</taxon>
        <taxon>Streptomycetaceae</taxon>
        <taxon>Streptomyces</taxon>
    </lineage>
</organism>
<evidence type="ECO:0000256" key="1">
    <source>
        <dbReference type="SAM" id="MobiDB-lite"/>
    </source>
</evidence>
<name>D6A416_STRV1</name>
<accession>D6A416</accession>
<evidence type="ECO:0000313" key="2">
    <source>
        <dbReference type="EMBL" id="EFE71570.2"/>
    </source>
</evidence>